<gene>
    <name evidence="1" type="ORF">MSIBF_A2510008</name>
</gene>
<evidence type="ECO:0008006" key="2">
    <source>
        <dbReference type="Google" id="ProtNLM"/>
    </source>
</evidence>
<protein>
    <recommendedName>
        <fullName evidence="2">rRNA small subunit methyltransferase F RNA-binding PUA-like domain-containing protein</fullName>
    </recommendedName>
</protein>
<dbReference type="AlphaFoldDB" id="A0A098EAR2"/>
<evidence type="ECO:0000313" key="1">
    <source>
        <dbReference type="EMBL" id="CEG12604.1"/>
    </source>
</evidence>
<organism evidence="1">
    <name type="scientific">groundwater metagenome</name>
    <dbReference type="NCBI Taxonomy" id="717931"/>
    <lineage>
        <taxon>unclassified sequences</taxon>
        <taxon>metagenomes</taxon>
        <taxon>ecological metagenomes</taxon>
    </lineage>
</organism>
<sequence>MKFRKPDRNEIELIKECITHFKGHFETDKFSLFADKFNKVFIYNGTPANLNLSNLRALSIGLNIGKLARNTFVPTREFVDLINPAARIFEIETMLEGANFMKGWDIYHGTNPECDKEMYKIYIGEKLNLEENTLIAIKYKGMTLGVGKFTTGKIINKISKREKLH</sequence>
<dbReference type="EMBL" id="CCXY01000170">
    <property type="protein sequence ID" value="CEG12604.1"/>
    <property type="molecule type" value="Genomic_DNA"/>
</dbReference>
<proteinExistence type="predicted"/>
<accession>A0A098EAR2</accession>
<name>A0A098EAR2_9ZZZZ</name>
<reference evidence="1" key="1">
    <citation type="submission" date="2014-09" db="EMBL/GenBank/DDBJ databases">
        <authorList>
            <person name="Probst J Alexander"/>
        </authorList>
    </citation>
    <scope>NUCLEOTIDE SEQUENCE</scope>
</reference>